<dbReference type="AlphaFoldDB" id="A0AAW4VSH8"/>
<sequence length="419" mass="48811">MKKILKDNKKEIILYTFLFLVMFIKHIFAKTGTGDDAWFLNYSQLGIKNFTILRMETWTSRNIIEAFLILFVKNGKWLWTIIDSLMFVLIAYDIYKIVLSKKHNYYMLGCIIFIISFFPFRMLNQAGWYATTINYIWPLALGFYVLSFIPRTYQGEKLSVFQKETVILSTLFSSNQEQMCLLIIGFLGLYLIYMFIKKQKIPTIFYVILVMAVCMLIYQLMSPGNANRKVTEIALYYPEFKYFSLIDKSYIAVMSTICTGLLTCPLIIYFFNLSLGYLIYQNKGNKKEFILLVVFSLINLIIRISGKIPLLSTINCFFVRYTETIKTINYLNLSSYIIILYFAIFTMFCFYLIYKYVSLKRFYIVGIILIAALCSRLVMGASASIFASNTRTFINSYFLIIIAGLFCLTSKKKIGKGVE</sequence>
<dbReference type="Pfam" id="PF19528">
    <property type="entry name" value="DUF6056"/>
    <property type="match status" value="1"/>
</dbReference>
<name>A0AAW4VSH8_9FIRM</name>
<evidence type="ECO:0000313" key="2">
    <source>
        <dbReference type="EMBL" id="MCB8610075.1"/>
    </source>
</evidence>
<comment type="caution">
    <text evidence="2">The sequence shown here is derived from an EMBL/GenBank/DDBJ whole genome shotgun (WGS) entry which is preliminary data.</text>
</comment>
<feature type="transmembrane region" description="Helical" evidence="1">
    <location>
        <begin position="77"/>
        <end position="98"/>
    </location>
</feature>
<feature type="transmembrane region" description="Helical" evidence="1">
    <location>
        <begin position="330"/>
        <end position="353"/>
    </location>
</feature>
<feature type="transmembrane region" description="Helical" evidence="1">
    <location>
        <begin position="362"/>
        <end position="387"/>
    </location>
</feature>
<dbReference type="Proteomes" id="UP001198439">
    <property type="component" value="Unassembled WGS sequence"/>
</dbReference>
<feature type="transmembrane region" description="Helical" evidence="1">
    <location>
        <begin position="393"/>
        <end position="410"/>
    </location>
</feature>
<accession>A0AAW4VSH8</accession>
<feature type="transmembrane region" description="Helical" evidence="1">
    <location>
        <begin position="12"/>
        <end position="29"/>
    </location>
</feature>
<keyword evidence="1" id="KW-1133">Transmembrane helix</keyword>
<feature type="transmembrane region" description="Helical" evidence="1">
    <location>
        <begin position="203"/>
        <end position="221"/>
    </location>
</feature>
<feature type="transmembrane region" description="Helical" evidence="1">
    <location>
        <begin position="179"/>
        <end position="196"/>
    </location>
</feature>
<keyword evidence="1" id="KW-0812">Transmembrane</keyword>
<evidence type="ECO:0000256" key="1">
    <source>
        <dbReference type="SAM" id="Phobius"/>
    </source>
</evidence>
<protein>
    <submittedName>
        <fullName evidence="2">DUF6056 family protein</fullName>
    </submittedName>
</protein>
<organism evidence="2 3">
    <name type="scientific">Faecalibacillus faecis</name>
    <dbReference type="NCBI Taxonomy" id="1982628"/>
    <lineage>
        <taxon>Bacteria</taxon>
        <taxon>Bacillati</taxon>
        <taxon>Bacillota</taxon>
        <taxon>Erysipelotrichia</taxon>
        <taxon>Erysipelotrichales</taxon>
        <taxon>Coprobacillaceae</taxon>
        <taxon>Faecalibacillus</taxon>
    </lineage>
</organism>
<feature type="transmembrane region" description="Helical" evidence="1">
    <location>
        <begin position="289"/>
        <end position="310"/>
    </location>
</feature>
<dbReference type="InterPro" id="IPR045691">
    <property type="entry name" value="DUF6056"/>
</dbReference>
<feature type="transmembrane region" description="Helical" evidence="1">
    <location>
        <begin position="105"/>
        <end position="123"/>
    </location>
</feature>
<dbReference type="EMBL" id="JAJDKZ010000012">
    <property type="protein sequence ID" value="MCB8610075.1"/>
    <property type="molecule type" value="Genomic_DNA"/>
</dbReference>
<dbReference type="RefSeq" id="WP_227279470.1">
    <property type="nucleotide sequence ID" value="NZ_JAJDKR010000011.1"/>
</dbReference>
<evidence type="ECO:0000313" key="3">
    <source>
        <dbReference type="Proteomes" id="UP001198439"/>
    </source>
</evidence>
<gene>
    <name evidence="2" type="ORF">LJD69_05665</name>
</gene>
<proteinExistence type="predicted"/>
<keyword evidence="1" id="KW-0472">Membrane</keyword>
<feature type="transmembrane region" description="Helical" evidence="1">
    <location>
        <begin position="250"/>
        <end position="277"/>
    </location>
</feature>
<reference evidence="2" key="1">
    <citation type="submission" date="2021-10" db="EMBL/GenBank/DDBJ databases">
        <title>Collection of gut derived symbiotic bacterial strains cultured from healthy donors.</title>
        <authorList>
            <person name="Lin H."/>
            <person name="Littmann E."/>
            <person name="Kohout C."/>
            <person name="Pamer E.G."/>
        </authorList>
    </citation>
    <scope>NUCLEOTIDE SEQUENCE</scope>
    <source>
        <strain evidence="2">DFI.4.48</strain>
    </source>
</reference>